<evidence type="ECO:0000256" key="7">
    <source>
        <dbReference type="HAMAP-Rule" id="MF_00323"/>
    </source>
</evidence>
<dbReference type="CDD" id="cd03411">
    <property type="entry name" value="Ferrochelatase_N"/>
    <property type="match status" value="1"/>
</dbReference>
<protein>
    <recommendedName>
        <fullName evidence="7 8">Ferrochelatase</fullName>
        <ecNumber evidence="7 8">4.98.1.1</ecNumber>
    </recommendedName>
    <alternativeName>
        <fullName evidence="7">Heme synthase</fullName>
    </alternativeName>
    <alternativeName>
        <fullName evidence="7">Protoheme ferro-lyase</fullName>
    </alternativeName>
</protein>
<dbReference type="PANTHER" id="PTHR11108">
    <property type="entry name" value="FERROCHELATASE"/>
    <property type="match status" value="1"/>
</dbReference>
<accession>A0ABX8B3T6</accession>
<comment type="catalytic activity">
    <reaction evidence="7 8">
        <text>heme b + 2 H(+) = protoporphyrin IX + Fe(2+)</text>
        <dbReference type="Rhea" id="RHEA:22584"/>
        <dbReference type="ChEBI" id="CHEBI:15378"/>
        <dbReference type="ChEBI" id="CHEBI:29033"/>
        <dbReference type="ChEBI" id="CHEBI:57306"/>
        <dbReference type="ChEBI" id="CHEBI:60344"/>
        <dbReference type="EC" id="4.98.1.1"/>
    </reaction>
</comment>
<dbReference type="InterPro" id="IPR033644">
    <property type="entry name" value="Ferrochelatase_C"/>
</dbReference>
<evidence type="ECO:0000313" key="9">
    <source>
        <dbReference type="EMBL" id="QUV95653.1"/>
    </source>
</evidence>
<comment type="similarity">
    <text evidence="1 7 8">Belongs to the ferrochelatase family.</text>
</comment>
<dbReference type="InterPro" id="IPR001015">
    <property type="entry name" value="Ferrochelatase"/>
</dbReference>
<comment type="pathway">
    <text evidence="7 8">Porphyrin-containing compound metabolism; protoheme biosynthesis; protoheme from protoporphyrin-IX: step 1/1.</text>
</comment>
<evidence type="ECO:0000256" key="3">
    <source>
        <dbReference type="ARBA" id="ARBA00023133"/>
    </source>
</evidence>
<dbReference type="CDD" id="cd00419">
    <property type="entry name" value="Ferrochelatase_C"/>
    <property type="match status" value="1"/>
</dbReference>
<proteinExistence type="inferred from homology"/>
<reference evidence="9 10" key="1">
    <citation type="submission" date="2021-03" db="EMBL/GenBank/DDBJ databases">
        <title>Genomic and phenotypic characterization of Chloracidobacterium isolates provides evidence for multiple species.</title>
        <authorList>
            <person name="Saini M.K."/>
            <person name="Costas A.M.G."/>
            <person name="Tank M."/>
            <person name="Bryant D.A."/>
        </authorList>
    </citation>
    <scope>NUCLEOTIDE SEQUENCE [LARGE SCALE GENOMIC DNA]</scope>
    <source>
        <strain evidence="9 10">N</strain>
    </source>
</reference>
<dbReference type="PANTHER" id="PTHR11108:SF1">
    <property type="entry name" value="FERROCHELATASE, MITOCHONDRIAL"/>
    <property type="match status" value="1"/>
</dbReference>
<dbReference type="PROSITE" id="PS00534">
    <property type="entry name" value="FERROCHELATASE"/>
    <property type="match status" value="1"/>
</dbReference>
<keyword evidence="7" id="KW-0479">Metal-binding</keyword>
<dbReference type="Proteomes" id="UP000677668">
    <property type="component" value="Chromosome 2"/>
</dbReference>
<keyword evidence="4 7" id="KW-0456">Lyase</keyword>
<feature type="binding site" evidence="7">
    <location>
        <position position="208"/>
    </location>
    <ligand>
        <name>Fe(2+)</name>
        <dbReference type="ChEBI" id="CHEBI:29033"/>
    </ligand>
</feature>
<dbReference type="HAMAP" id="MF_00323">
    <property type="entry name" value="Ferrochelatase"/>
    <property type="match status" value="1"/>
</dbReference>
<dbReference type="EC" id="4.98.1.1" evidence="7 8"/>
<keyword evidence="3 7" id="KW-0350">Heme biosynthesis</keyword>
<evidence type="ECO:0000313" key="10">
    <source>
        <dbReference type="Proteomes" id="UP000677668"/>
    </source>
</evidence>
<dbReference type="NCBIfam" id="TIGR00109">
    <property type="entry name" value="hemH"/>
    <property type="match status" value="1"/>
</dbReference>
<dbReference type="Gene3D" id="3.40.50.1400">
    <property type="match status" value="2"/>
</dbReference>
<dbReference type="SUPFAM" id="SSF53800">
    <property type="entry name" value="Chelatase"/>
    <property type="match status" value="1"/>
</dbReference>
<dbReference type="EMBL" id="CP072643">
    <property type="protein sequence ID" value="QUV95653.1"/>
    <property type="molecule type" value="Genomic_DNA"/>
</dbReference>
<dbReference type="Pfam" id="PF00762">
    <property type="entry name" value="Ferrochelatase"/>
    <property type="match status" value="1"/>
</dbReference>
<evidence type="ECO:0000256" key="2">
    <source>
        <dbReference type="ARBA" id="ARBA00023004"/>
    </source>
</evidence>
<keyword evidence="7 8" id="KW-0963">Cytoplasm</keyword>
<comment type="function">
    <text evidence="7 8">Catalyzes the ferrous insertion into protoporphyrin IX.</text>
</comment>
<keyword evidence="5 7" id="KW-0627">Porphyrin biosynthesis</keyword>
<dbReference type="GO" id="GO:0016829">
    <property type="term" value="F:lyase activity"/>
    <property type="evidence" value="ECO:0007669"/>
    <property type="project" value="UniProtKB-KW"/>
</dbReference>
<name>A0ABX8B3T6_9BACT</name>
<feature type="binding site" evidence="7">
    <location>
        <position position="292"/>
    </location>
    <ligand>
        <name>Fe(2+)</name>
        <dbReference type="ChEBI" id="CHEBI:29033"/>
    </ligand>
</feature>
<dbReference type="InterPro" id="IPR033659">
    <property type="entry name" value="Ferrochelatase_N"/>
</dbReference>
<organism evidence="9 10">
    <name type="scientific">Chloracidobacterium sp. N</name>
    <dbReference type="NCBI Taxonomy" id="2821540"/>
    <lineage>
        <taxon>Bacteria</taxon>
        <taxon>Pseudomonadati</taxon>
        <taxon>Acidobacteriota</taxon>
        <taxon>Terriglobia</taxon>
        <taxon>Terriglobales</taxon>
        <taxon>Acidobacteriaceae</taxon>
        <taxon>Chloracidobacterium</taxon>
        <taxon>Chloracidobacterium aggregatum</taxon>
    </lineage>
</organism>
<comment type="catalytic activity">
    <reaction evidence="6">
        <text>Fe-coproporphyrin III + 2 H(+) = coproporphyrin III + Fe(2+)</text>
        <dbReference type="Rhea" id="RHEA:49572"/>
        <dbReference type="ChEBI" id="CHEBI:15378"/>
        <dbReference type="ChEBI" id="CHEBI:29033"/>
        <dbReference type="ChEBI" id="CHEBI:68438"/>
        <dbReference type="ChEBI" id="CHEBI:131725"/>
        <dbReference type="EC" id="4.99.1.9"/>
    </reaction>
    <physiologicalReaction direction="right-to-left" evidence="6">
        <dbReference type="Rhea" id="RHEA:49574"/>
    </physiologicalReaction>
</comment>
<gene>
    <name evidence="7 9" type="primary">hemH</name>
    <name evidence="9" type="ORF">J8C05_12555</name>
</gene>
<evidence type="ECO:0000256" key="8">
    <source>
        <dbReference type="RuleBase" id="RU000607"/>
    </source>
</evidence>
<keyword evidence="10" id="KW-1185">Reference proteome</keyword>
<dbReference type="RefSeq" id="WP_211423869.1">
    <property type="nucleotide sequence ID" value="NZ_CP072643.1"/>
</dbReference>
<evidence type="ECO:0000256" key="1">
    <source>
        <dbReference type="ARBA" id="ARBA00007718"/>
    </source>
</evidence>
<evidence type="ECO:0000256" key="4">
    <source>
        <dbReference type="ARBA" id="ARBA00023239"/>
    </source>
</evidence>
<dbReference type="InterPro" id="IPR019772">
    <property type="entry name" value="Ferrochelatase_AS"/>
</dbReference>
<evidence type="ECO:0000256" key="6">
    <source>
        <dbReference type="ARBA" id="ARBA00024536"/>
    </source>
</evidence>
<comment type="subcellular location">
    <subcellularLocation>
        <location evidence="7 8">Cytoplasm</location>
    </subcellularLocation>
</comment>
<keyword evidence="2 7" id="KW-0408">Iron</keyword>
<sequence>MNIRPFKRPQPVRLGVLLLNLGGPEKLADVEPFLRNLFSDPSIIRLPIPALQRPFGWLIARLRRGKSRRLYEKIGGGSPQRRITTEQAAALQDELARQGVQARVYVGMVCWHPLIESTFQQVLQDRITHLVVLPLFPHFSVTTTGAAAKKLIRCFDQHGGVREMRRSYVTRYETEPGYIAALTDLIAEEMRRFPDPRPEAIQLLFSAHSIPTKYVERGDPYLRHHEQTIAAVMTVLERRLGTRPPHRLSFQSKVGPVRWLEPSTEDTLRRLAGEGHEQILTVPISFVSEHIETLYELDIQYQALAQEVGIPHFRRVPALNCHRAFIRGLAGLVRARLAAGYPLQAAEQAAGG</sequence>
<evidence type="ECO:0000256" key="5">
    <source>
        <dbReference type="ARBA" id="ARBA00023244"/>
    </source>
</evidence>